<keyword evidence="2" id="KW-1185">Reference proteome</keyword>
<name>A0ABX0XWX5_9ACTN</name>
<evidence type="ECO:0000313" key="1">
    <source>
        <dbReference type="EMBL" id="NJC70308.1"/>
    </source>
</evidence>
<dbReference type="Proteomes" id="UP000722989">
    <property type="component" value="Unassembled WGS sequence"/>
</dbReference>
<proteinExistence type="predicted"/>
<reference evidence="1 2" key="1">
    <citation type="submission" date="2020-03" db="EMBL/GenBank/DDBJ databases">
        <title>WGS of the type strain of Planosporangium spp.</title>
        <authorList>
            <person name="Thawai C."/>
        </authorList>
    </citation>
    <scope>NUCLEOTIDE SEQUENCE [LARGE SCALE GENOMIC DNA]</scope>
    <source>
        <strain evidence="1 2">TBRC 5610</strain>
    </source>
</reference>
<organism evidence="1 2">
    <name type="scientific">Planosporangium thailandense</name>
    <dbReference type="NCBI Taxonomy" id="765197"/>
    <lineage>
        <taxon>Bacteria</taxon>
        <taxon>Bacillati</taxon>
        <taxon>Actinomycetota</taxon>
        <taxon>Actinomycetes</taxon>
        <taxon>Micromonosporales</taxon>
        <taxon>Micromonosporaceae</taxon>
        <taxon>Planosporangium</taxon>
    </lineage>
</organism>
<evidence type="ECO:0000313" key="2">
    <source>
        <dbReference type="Proteomes" id="UP000722989"/>
    </source>
</evidence>
<protein>
    <submittedName>
        <fullName evidence="1">Uncharacterized protein</fullName>
    </submittedName>
</protein>
<sequence length="82" mass="9265">MVDEVDALHQAREAARRYAAVAREMVEFLDRTSAVPTPEQEAEYAALLGREELQYKQRQDALHGLGLVVRSLEAPGSRENRE</sequence>
<comment type="caution">
    <text evidence="1">The sequence shown here is derived from an EMBL/GenBank/DDBJ whole genome shotgun (WGS) entry which is preliminary data.</text>
</comment>
<dbReference type="RefSeq" id="WP_167925220.1">
    <property type="nucleotide sequence ID" value="NZ_JAATVY010000006.1"/>
</dbReference>
<accession>A0ABX0XWX5</accession>
<dbReference type="EMBL" id="JAATVY010000006">
    <property type="protein sequence ID" value="NJC70308.1"/>
    <property type="molecule type" value="Genomic_DNA"/>
</dbReference>
<gene>
    <name evidence="1" type="ORF">HC031_11385</name>
</gene>